<dbReference type="Gene3D" id="2.60.200.30">
    <property type="entry name" value="Probable inorganic polyphosphate/atp-NAD kinase, domain 2"/>
    <property type="match status" value="1"/>
</dbReference>
<evidence type="ECO:0000313" key="7">
    <source>
        <dbReference type="EMBL" id="SFI67708.1"/>
    </source>
</evidence>
<evidence type="ECO:0000256" key="5">
    <source>
        <dbReference type="ARBA" id="ARBA00047925"/>
    </source>
</evidence>
<name>A0A1I3K5W8_9SPIR</name>
<keyword evidence="2 6" id="KW-0418">Kinase</keyword>
<evidence type="ECO:0000256" key="3">
    <source>
        <dbReference type="ARBA" id="ARBA00022857"/>
    </source>
</evidence>
<dbReference type="GO" id="GO:0019674">
    <property type="term" value="P:NAD+ metabolic process"/>
    <property type="evidence" value="ECO:0007669"/>
    <property type="project" value="InterPro"/>
</dbReference>
<evidence type="ECO:0000256" key="1">
    <source>
        <dbReference type="ARBA" id="ARBA00022679"/>
    </source>
</evidence>
<comment type="subcellular location">
    <subcellularLocation>
        <location evidence="6">Cytoplasm</location>
    </subcellularLocation>
</comment>
<dbReference type="Pfam" id="PF20143">
    <property type="entry name" value="NAD_kinase_C"/>
    <property type="match status" value="1"/>
</dbReference>
<accession>A0A1I3K5W8</accession>
<proteinExistence type="inferred from homology"/>
<keyword evidence="6" id="KW-0067">ATP-binding</keyword>
<keyword evidence="4 6" id="KW-0520">NAD</keyword>
<sequence>MKKALLIINVSKDESMTLAQEIAEYLSKKGIEHDFLSFDGFVDNTDFKGYDFVISLGGDGTVLYAARNASKYGLPVFPVNLGEFGFIASVQPDEWKKELKVFLDGKSSFEKRSMLKVEVLREGKKIYSSLSLNDAVISTQRGVSTVMLSVKRNSLPLCRLKADGLILATPTGSTAYSAAAGGPIVSPDLEAFVLTPLNSFSLSSRPVVLSPDSVLEVTVEKSRAKDMFFTVDGQEPFPIKCGDIISVVLNKKKAMLVAGSAEKFYNALRSKLNWSGVPHA</sequence>
<dbReference type="OrthoDB" id="9774737at2"/>
<dbReference type="GO" id="GO:0051287">
    <property type="term" value="F:NAD binding"/>
    <property type="evidence" value="ECO:0007669"/>
    <property type="project" value="UniProtKB-ARBA"/>
</dbReference>
<gene>
    <name evidence="6" type="primary">nadK</name>
    <name evidence="7" type="ORF">SAMN04487775_10483</name>
</gene>
<dbReference type="InterPro" id="IPR017437">
    <property type="entry name" value="ATP-NAD_kinase_PpnK-typ_C"/>
</dbReference>
<evidence type="ECO:0000256" key="6">
    <source>
        <dbReference type="HAMAP-Rule" id="MF_00361"/>
    </source>
</evidence>
<comment type="similarity">
    <text evidence="6">Belongs to the NAD kinase family.</text>
</comment>
<dbReference type="GO" id="GO:0005524">
    <property type="term" value="F:ATP binding"/>
    <property type="evidence" value="ECO:0007669"/>
    <property type="project" value="UniProtKB-KW"/>
</dbReference>
<keyword evidence="6" id="KW-0963">Cytoplasm</keyword>
<dbReference type="AlphaFoldDB" id="A0A1I3K5W8"/>
<dbReference type="PANTHER" id="PTHR20275:SF0">
    <property type="entry name" value="NAD KINASE"/>
    <property type="match status" value="1"/>
</dbReference>
<feature type="binding site" evidence="6">
    <location>
        <position position="163"/>
    </location>
    <ligand>
        <name>NAD(+)</name>
        <dbReference type="ChEBI" id="CHEBI:57540"/>
    </ligand>
</feature>
<comment type="cofactor">
    <cofactor evidence="6">
        <name>a divalent metal cation</name>
        <dbReference type="ChEBI" id="CHEBI:60240"/>
    </cofactor>
</comment>
<dbReference type="GO" id="GO:0005737">
    <property type="term" value="C:cytoplasm"/>
    <property type="evidence" value="ECO:0007669"/>
    <property type="project" value="UniProtKB-SubCell"/>
</dbReference>
<keyword evidence="3 6" id="KW-0521">NADP</keyword>
<evidence type="ECO:0000256" key="2">
    <source>
        <dbReference type="ARBA" id="ARBA00022777"/>
    </source>
</evidence>
<dbReference type="InterPro" id="IPR002504">
    <property type="entry name" value="NADK"/>
</dbReference>
<evidence type="ECO:0000256" key="4">
    <source>
        <dbReference type="ARBA" id="ARBA00023027"/>
    </source>
</evidence>
<dbReference type="SUPFAM" id="SSF111331">
    <property type="entry name" value="NAD kinase/diacylglycerol kinase-like"/>
    <property type="match status" value="1"/>
</dbReference>
<feature type="active site" description="Proton acceptor" evidence="6">
    <location>
        <position position="59"/>
    </location>
</feature>
<dbReference type="EMBL" id="FORI01000004">
    <property type="protein sequence ID" value="SFI67708.1"/>
    <property type="molecule type" value="Genomic_DNA"/>
</dbReference>
<dbReference type="Proteomes" id="UP000182737">
    <property type="component" value="Unassembled WGS sequence"/>
</dbReference>
<dbReference type="GO" id="GO:0003951">
    <property type="term" value="F:NAD+ kinase activity"/>
    <property type="evidence" value="ECO:0007669"/>
    <property type="project" value="UniProtKB-UniRule"/>
</dbReference>
<dbReference type="InterPro" id="IPR017438">
    <property type="entry name" value="ATP-NAD_kinase_N"/>
</dbReference>
<keyword evidence="1 6" id="KW-0808">Transferase</keyword>
<dbReference type="GO" id="GO:0046872">
    <property type="term" value="F:metal ion binding"/>
    <property type="evidence" value="ECO:0007669"/>
    <property type="project" value="UniProtKB-UniRule"/>
</dbReference>
<comment type="caution">
    <text evidence="6">Lacks conserved residue(s) required for the propagation of feature annotation.</text>
</comment>
<dbReference type="Pfam" id="PF01513">
    <property type="entry name" value="NAD_kinase"/>
    <property type="match status" value="1"/>
</dbReference>
<protein>
    <recommendedName>
        <fullName evidence="6">NAD kinase</fullName>
        <ecNumber evidence="6">2.7.1.23</ecNumber>
    </recommendedName>
    <alternativeName>
        <fullName evidence="6">ATP-dependent NAD kinase</fullName>
    </alternativeName>
</protein>
<dbReference type="EC" id="2.7.1.23" evidence="6"/>
<organism evidence="7 8">
    <name type="scientific">Treponema bryantii</name>
    <dbReference type="NCBI Taxonomy" id="163"/>
    <lineage>
        <taxon>Bacteria</taxon>
        <taxon>Pseudomonadati</taxon>
        <taxon>Spirochaetota</taxon>
        <taxon>Spirochaetia</taxon>
        <taxon>Spirochaetales</taxon>
        <taxon>Treponemataceae</taxon>
        <taxon>Treponema</taxon>
    </lineage>
</organism>
<feature type="binding site" evidence="6">
    <location>
        <begin position="59"/>
        <end position="60"/>
    </location>
    <ligand>
        <name>NAD(+)</name>
        <dbReference type="ChEBI" id="CHEBI:57540"/>
    </ligand>
</feature>
<dbReference type="InterPro" id="IPR016064">
    <property type="entry name" value="NAD/diacylglycerol_kinase_sf"/>
</dbReference>
<dbReference type="PANTHER" id="PTHR20275">
    <property type="entry name" value="NAD KINASE"/>
    <property type="match status" value="1"/>
</dbReference>
<feature type="binding site" evidence="6">
    <location>
        <position position="234"/>
    </location>
    <ligand>
        <name>NAD(+)</name>
        <dbReference type="ChEBI" id="CHEBI:57540"/>
    </ligand>
</feature>
<keyword evidence="6" id="KW-0547">Nucleotide-binding</keyword>
<evidence type="ECO:0000313" key="8">
    <source>
        <dbReference type="Proteomes" id="UP000182737"/>
    </source>
</evidence>
<feature type="binding site" evidence="6">
    <location>
        <begin position="133"/>
        <end position="134"/>
    </location>
    <ligand>
        <name>NAD(+)</name>
        <dbReference type="ChEBI" id="CHEBI:57540"/>
    </ligand>
</feature>
<dbReference type="Gene3D" id="3.40.50.10330">
    <property type="entry name" value="Probable inorganic polyphosphate/atp-NAD kinase, domain 1"/>
    <property type="match status" value="1"/>
</dbReference>
<dbReference type="HAMAP" id="MF_00361">
    <property type="entry name" value="NAD_kinase"/>
    <property type="match status" value="1"/>
</dbReference>
<reference evidence="8" key="1">
    <citation type="submission" date="2016-10" db="EMBL/GenBank/DDBJ databases">
        <authorList>
            <person name="Varghese N."/>
            <person name="Submissions S."/>
        </authorList>
    </citation>
    <scope>NUCLEOTIDE SEQUENCE [LARGE SCALE GENOMIC DNA]</scope>
    <source>
        <strain evidence="8">XBD1002</strain>
    </source>
</reference>
<comment type="catalytic activity">
    <reaction evidence="5 6">
        <text>NAD(+) + ATP = ADP + NADP(+) + H(+)</text>
        <dbReference type="Rhea" id="RHEA:18629"/>
        <dbReference type="ChEBI" id="CHEBI:15378"/>
        <dbReference type="ChEBI" id="CHEBI:30616"/>
        <dbReference type="ChEBI" id="CHEBI:57540"/>
        <dbReference type="ChEBI" id="CHEBI:58349"/>
        <dbReference type="ChEBI" id="CHEBI:456216"/>
        <dbReference type="EC" id="2.7.1.23"/>
    </reaction>
</comment>
<dbReference type="RefSeq" id="WP_074931198.1">
    <property type="nucleotide sequence ID" value="NZ_FORI01000004.1"/>
</dbReference>
<dbReference type="GO" id="GO:0006741">
    <property type="term" value="P:NADP+ biosynthetic process"/>
    <property type="evidence" value="ECO:0007669"/>
    <property type="project" value="UniProtKB-UniRule"/>
</dbReference>
<feature type="binding site" evidence="6">
    <location>
        <position position="161"/>
    </location>
    <ligand>
        <name>NAD(+)</name>
        <dbReference type="ChEBI" id="CHEBI:57540"/>
    </ligand>
</feature>
<comment type="function">
    <text evidence="6">Involved in the regulation of the intracellular balance of NAD and NADP, and is a key enzyme in the biosynthesis of NADP. Catalyzes specifically the phosphorylation on 2'-hydroxyl of the adenosine moiety of NAD to yield NADP.</text>
</comment>
<keyword evidence="8" id="KW-1185">Reference proteome</keyword>